<dbReference type="Proteomes" id="UP000199354">
    <property type="component" value="Unassembled WGS sequence"/>
</dbReference>
<dbReference type="InterPro" id="IPR043749">
    <property type="entry name" value="DUF5694"/>
</dbReference>
<protein>
    <recommendedName>
        <fullName evidence="4">TraB family protein</fullName>
    </recommendedName>
</protein>
<evidence type="ECO:0000313" key="3">
    <source>
        <dbReference type="Proteomes" id="UP000199354"/>
    </source>
</evidence>
<feature type="signal peptide" evidence="1">
    <location>
        <begin position="1"/>
        <end position="18"/>
    </location>
</feature>
<gene>
    <name evidence="2" type="ORF">SAMN02927903_02457</name>
</gene>
<dbReference type="AlphaFoldDB" id="A0A1G5IYJ9"/>
<name>A0A1G5IYJ9_9FLAO</name>
<feature type="chain" id="PRO_5011740769" description="TraB family protein" evidence="1">
    <location>
        <begin position="19"/>
        <end position="277"/>
    </location>
</feature>
<evidence type="ECO:0000256" key="1">
    <source>
        <dbReference type="SAM" id="SignalP"/>
    </source>
</evidence>
<dbReference type="RefSeq" id="WP_091144275.1">
    <property type="nucleotide sequence ID" value="NZ_FMVF01000011.1"/>
</dbReference>
<keyword evidence="1" id="KW-0732">Signal</keyword>
<accession>A0A1G5IYJ9</accession>
<dbReference type="OrthoDB" id="7055505at2"/>
<keyword evidence="3" id="KW-1185">Reference proteome</keyword>
<dbReference type="EMBL" id="FMVF01000011">
    <property type="protein sequence ID" value="SCY80790.1"/>
    <property type="molecule type" value="Genomic_DNA"/>
</dbReference>
<sequence length="277" mass="32526">MKKIILLLLATTAASAQLSVKSPSDFFPKSKTQVLVVGTFHFDYPGLDAHKTDESNKIDVLREPKKSEVTQLVDYIKRFKPTKIVIEAMPNWQATEKLKRYKAGEFRNQRDERFQLGMRIATELQLDTIYALDALPFDLELEKLDTVYFKKFFEDFDFKSNDPMAAKFTDWYRYEETLQKSMTLLDYFKRFNARESHELTYGAYLVGDFKLDDTRGADILSIWWYNRNLRIFRKLQQITESPTDRLLVIFGNGHAALLRQLLECSPEYDFVEFDGLK</sequence>
<proteinExistence type="predicted"/>
<reference evidence="2 3" key="1">
    <citation type="submission" date="2016-10" db="EMBL/GenBank/DDBJ databases">
        <authorList>
            <person name="de Groot N.N."/>
        </authorList>
    </citation>
    <scope>NUCLEOTIDE SEQUENCE [LARGE SCALE GENOMIC DNA]</scope>
    <source>
        <strain evidence="2 3">CGMCC 1.7031</strain>
    </source>
</reference>
<evidence type="ECO:0000313" key="2">
    <source>
        <dbReference type="EMBL" id="SCY80790.1"/>
    </source>
</evidence>
<evidence type="ECO:0008006" key="4">
    <source>
        <dbReference type="Google" id="ProtNLM"/>
    </source>
</evidence>
<organism evidence="2 3">
    <name type="scientific">Flavobacterium caeni</name>
    <dbReference type="NCBI Taxonomy" id="490189"/>
    <lineage>
        <taxon>Bacteria</taxon>
        <taxon>Pseudomonadati</taxon>
        <taxon>Bacteroidota</taxon>
        <taxon>Flavobacteriia</taxon>
        <taxon>Flavobacteriales</taxon>
        <taxon>Flavobacteriaceae</taxon>
        <taxon>Flavobacterium</taxon>
    </lineage>
</organism>
<dbReference type="Pfam" id="PF18950">
    <property type="entry name" value="DUF5694"/>
    <property type="match status" value="1"/>
</dbReference>
<dbReference type="STRING" id="490189.SAMN02927903_02457"/>